<name>A0A561U8K0_9PSEU</name>
<feature type="domain" description="Activator of Hsp90 ATPase homologue 1/2-like C-terminal" evidence="2">
    <location>
        <begin position="28"/>
        <end position="153"/>
    </location>
</feature>
<dbReference type="EMBL" id="VIWX01000002">
    <property type="protein sequence ID" value="TWF95700.1"/>
    <property type="molecule type" value="Genomic_DNA"/>
</dbReference>
<reference evidence="3 4" key="1">
    <citation type="submission" date="2019-06" db="EMBL/GenBank/DDBJ databases">
        <title>Sequencing the genomes of 1000 actinobacteria strains.</title>
        <authorList>
            <person name="Klenk H.-P."/>
        </authorList>
    </citation>
    <scope>NUCLEOTIDE SEQUENCE [LARGE SCALE GENOMIC DNA]</scope>
    <source>
        <strain evidence="3 4">DSM 46699</strain>
    </source>
</reference>
<evidence type="ECO:0000313" key="3">
    <source>
        <dbReference type="EMBL" id="TWF95700.1"/>
    </source>
</evidence>
<dbReference type="InterPro" id="IPR023393">
    <property type="entry name" value="START-like_dom_sf"/>
</dbReference>
<evidence type="ECO:0000259" key="2">
    <source>
        <dbReference type="Pfam" id="PF08327"/>
    </source>
</evidence>
<dbReference type="Pfam" id="PF08327">
    <property type="entry name" value="AHSA1"/>
    <property type="match status" value="1"/>
</dbReference>
<gene>
    <name evidence="3" type="ORF">FHU35_12699</name>
</gene>
<sequence length="167" mass="18730">MERGVAMPALEVITDAEELTLTVTADFDAAPRQVWEVWADRRKLERWWARSGGLAEFQDHDLRPGGRARYRVVGPDGAESRGWWQICAVDAPHRLEFEDGPVDENGHRATEFGVSHVQMTLAERGTGARMVLLTTFASVDQIDQMMSTGLAERARRAVDRIADLLRA</sequence>
<comment type="similarity">
    <text evidence="1">Belongs to the AHA1 family.</text>
</comment>
<dbReference type="Gene3D" id="3.30.530.20">
    <property type="match status" value="1"/>
</dbReference>
<dbReference type="AlphaFoldDB" id="A0A561U8K0"/>
<protein>
    <submittedName>
        <fullName evidence="3">Uncharacterized protein YndB with AHSA1/START domain</fullName>
    </submittedName>
</protein>
<dbReference type="InterPro" id="IPR013538">
    <property type="entry name" value="ASHA1/2-like_C"/>
</dbReference>
<dbReference type="CDD" id="cd07814">
    <property type="entry name" value="SRPBCC_CalC_Aha1-like"/>
    <property type="match status" value="1"/>
</dbReference>
<dbReference type="Proteomes" id="UP000316184">
    <property type="component" value="Unassembled WGS sequence"/>
</dbReference>
<evidence type="ECO:0000313" key="4">
    <source>
        <dbReference type="Proteomes" id="UP000316184"/>
    </source>
</evidence>
<accession>A0A561U8K0</accession>
<proteinExistence type="inferred from homology"/>
<organism evidence="3 4">
    <name type="scientific">Saccharopolyspora dendranthemae</name>
    <dbReference type="NCBI Taxonomy" id="1181886"/>
    <lineage>
        <taxon>Bacteria</taxon>
        <taxon>Bacillati</taxon>
        <taxon>Actinomycetota</taxon>
        <taxon>Actinomycetes</taxon>
        <taxon>Pseudonocardiales</taxon>
        <taxon>Pseudonocardiaceae</taxon>
        <taxon>Saccharopolyspora</taxon>
    </lineage>
</organism>
<dbReference type="SUPFAM" id="SSF55961">
    <property type="entry name" value="Bet v1-like"/>
    <property type="match status" value="1"/>
</dbReference>
<comment type="caution">
    <text evidence="3">The sequence shown here is derived from an EMBL/GenBank/DDBJ whole genome shotgun (WGS) entry which is preliminary data.</text>
</comment>
<evidence type="ECO:0000256" key="1">
    <source>
        <dbReference type="ARBA" id="ARBA00006817"/>
    </source>
</evidence>
<keyword evidence="4" id="KW-1185">Reference proteome</keyword>